<proteinExistence type="predicted"/>
<evidence type="ECO:0000313" key="2">
    <source>
        <dbReference type="Proteomes" id="UP000515506"/>
    </source>
</evidence>
<dbReference type="RefSeq" id="WP_185896438.1">
    <property type="nucleotide sequence ID" value="NZ_CP060028.1"/>
</dbReference>
<protein>
    <submittedName>
        <fullName evidence="1">Uncharacterized protein</fullName>
    </submittedName>
</protein>
<sequence>MADSLSVNEALDQLDRLDGEPVAIHGILRFEFEHVAVWHYPKEERRDAEPFGQASSSIWLSTGSGSVQLNELGLEKLDGHRVSVLGTLHAPDPHFGGCGHMSGTPAEILVSSIDRL</sequence>
<dbReference type="EMBL" id="CP060028">
    <property type="protein sequence ID" value="QND81331.1"/>
    <property type="molecule type" value="Genomic_DNA"/>
</dbReference>
<accession>A0ABX6RFM1</accession>
<organism evidence="1 2">
    <name type="scientific">Pseudoxanthomonas mexicana</name>
    <dbReference type="NCBI Taxonomy" id="128785"/>
    <lineage>
        <taxon>Bacteria</taxon>
        <taxon>Pseudomonadati</taxon>
        <taxon>Pseudomonadota</taxon>
        <taxon>Gammaproteobacteria</taxon>
        <taxon>Lysobacterales</taxon>
        <taxon>Lysobacteraceae</taxon>
        <taxon>Pseudoxanthomonas</taxon>
    </lineage>
</organism>
<keyword evidence="2" id="KW-1185">Reference proteome</keyword>
<evidence type="ECO:0000313" key="1">
    <source>
        <dbReference type="EMBL" id="QND81331.1"/>
    </source>
</evidence>
<dbReference type="Proteomes" id="UP000515506">
    <property type="component" value="Chromosome"/>
</dbReference>
<gene>
    <name evidence="1" type="ORF">H4W19_06100</name>
</gene>
<name>A0ABX6RFM1_PSEMX</name>
<reference evidence="1 2" key="1">
    <citation type="submission" date="2020-08" db="EMBL/GenBank/DDBJ databases">
        <title>Streptomycin resistant and MDR strain, P. mexicana.</title>
        <authorList>
            <person name="Ganesh-kumar S."/>
            <person name="Zhe T."/>
            <person name="Yu Z."/>
            <person name="Min Y."/>
        </authorList>
    </citation>
    <scope>NUCLEOTIDE SEQUENCE [LARGE SCALE GENOMIC DNA]</scope>
    <source>
        <strain evidence="1 2">GTZY</strain>
    </source>
</reference>